<organism evidence="10 11">
    <name type="scientific">Alkaliphilus hydrothermalis</name>
    <dbReference type="NCBI Taxonomy" id="1482730"/>
    <lineage>
        <taxon>Bacteria</taxon>
        <taxon>Bacillati</taxon>
        <taxon>Bacillota</taxon>
        <taxon>Clostridia</taxon>
        <taxon>Peptostreptococcales</taxon>
        <taxon>Natronincolaceae</taxon>
        <taxon>Alkaliphilus</taxon>
    </lineage>
</organism>
<dbReference type="SUPFAM" id="SSF48537">
    <property type="entry name" value="Phospholipase C/P1 nuclease"/>
    <property type="match status" value="1"/>
</dbReference>
<evidence type="ECO:0000256" key="4">
    <source>
        <dbReference type="ARBA" id="ARBA00022723"/>
    </source>
</evidence>
<comment type="caution">
    <text evidence="10">The sequence shown here is derived from an EMBL/GenBank/DDBJ whole genome shotgun (WGS) entry which is preliminary data.</text>
</comment>
<protein>
    <recommendedName>
        <fullName evidence="2">Phospholipase C</fullName>
        <ecNumber evidence="1">3.1.4.3</ecNumber>
    </recommendedName>
    <alternativeName>
        <fullName evidence="8">Phosphatidylcholine cholinephosphohydrolase</fullName>
    </alternativeName>
</protein>
<keyword evidence="3" id="KW-0964">Secreted</keyword>
<dbReference type="InterPro" id="IPR008947">
    <property type="entry name" value="PLipase_C/P1_nuclease_dom_sf"/>
</dbReference>
<dbReference type="InterPro" id="IPR029002">
    <property type="entry name" value="PLPC/GPLD1"/>
</dbReference>
<evidence type="ECO:0000256" key="8">
    <source>
        <dbReference type="ARBA" id="ARBA00031285"/>
    </source>
</evidence>
<reference evidence="10 11" key="1">
    <citation type="submission" date="2021-01" db="EMBL/GenBank/DDBJ databases">
        <title>Genomic Encyclopedia of Type Strains, Phase IV (KMG-IV): sequencing the most valuable type-strain genomes for metagenomic binning, comparative biology and taxonomic classification.</title>
        <authorList>
            <person name="Goeker M."/>
        </authorList>
    </citation>
    <scope>NUCLEOTIDE SEQUENCE [LARGE SCALE GENOMIC DNA]</scope>
    <source>
        <strain evidence="10 11">DSM 25890</strain>
    </source>
</reference>
<keyword evidence="11" id="KW-1185">Reference proteome</keyword>
<evidence type="ECO:0000256" key="6">
    <source>
        <dbReference type="ARBA" id="ARBA00022801"/>
    </source>
</evidence>
<evidence type="ECO:0000256" key="2">
    <source>
        <dbReference type="ARBA" id="ARBA00018391"/>
    </source>
</evidence>
<keyword evidence="5" id="KW-0732">Signal</keyword>
<keyword evidence="4" id="KW-0479">Metal-binding</keyword>
<gene>
    <name evidence="10" type="ORF">JOC73_002807</name>
</gene>
<dbReference type="EMBL" id="JAFBEE010000028">
    <property type="protein sequence ID" value="MBM7616225.1"/>
    <property type="molecule type" value="Genomic_DNA"/>
</dbReference>
<dbReference type="Pfam" id="PF00882">
    <property type="entry name" value="Zn_dep_PLPC"/>
    <property type="match status" value="1"/>
</dbReference>
<dbReference type="CDD" id="cd11009">
    <property type="entry name" value="Zn_dep_PLPC"/>
    <property type="match status" value="1"/>
</dbReference>
<evidence type="ECO:0000259" key="9">
    <source>
        <dbReference type="PROSITE" id="PS51346"/>
    </source>
</evidence>
<evidence type="ECO:0000313" key="10">
    <source>
        <dbReference type="EMBL" id="MBM7616225.1"/>
    </source>
</evidence>
<dbReference type="RefSeq" id="WP_204404229.1">
    <property type="nucleotide sequence ID" value="NZ_JAFBEE010000028.1"/>
</dbReference>
<evidence type="ECO:0000256" key="7">
    <source>
        <dbReference type="ARBA" id="ARBA00022833"/>
    </source>
</evidence>
<dbReference type="GO" id="GO:0034480">
    <property type="term" value="F:phosphatidylcholine phospholipase C activity"/>
    <property type="evidence" value="ECO:0007669"/>
    <property type="project" value="UniProtKB-EC"/>
</dbReference>
<dbReference type="Proteomes" id="UP001314796">
    <property type="component" value="Unassembled WGS sequence"/>
</dbReference>
<accession>A0ABS2NTE3</accession>
<dbReference type="Gene3D" id="1.10.575.10">
    <property type="entry name" value="P1 Nuclease"/>
    <property type="match status" value="1"/>
</dbReference>
<dbReference type="SMART" id="SM00770">
    <property type="entry name" value="Zn_dep_PLPC"/>
    <property type="match status" value="1"/>
</dbReference>
<dbReference type="EC" id="3.1.4.3" evidence="1"/>
<keyword evidence="7" id="KW-0862">Zinc</keyword>
<evidence type="ECO:0000313" key="11">
    <source>
        <dbReference type="Proteomes" id="UP001314796"/>
    </source>
</evidence>
<proteinExistence type="predicted"/>
<evidence type="ECO:0000256" key="3">
    <source>
        <dbReference type="ARBA" id="ARBA00022525"/>
    </source>
</evidence>
<evidence type="ECO:0000256" key="5">
    <source>
        <dbReference type="ARBA" id="ARBA00022729"/>
    </source>
</evidence>
<keyword evidence="6 10" id="KW-0378">Hydrolase</keyword>
<dbReference type="PROSITE" id="PS51346">
    <property type="entry name" value="PROKAR_ZN_DEPEND_PLPC_2"/>
    <property type="match status" value="1"/>
</dbReference>
<evidence type="ECO:0000256" key="1">
    <source>
        <dbReference type="ARBA" id="ARBA00012018"/>
    </source>
</evidence>
<feature type="domain" description="Zn-dependent PLC" evidence="9">
    <location>
        <begin position="3"/>
        <end position="216"/>
    </location>
</feature>
<dbReference type="InterPro" id="IPR001531">
    <property type="entry name" value="Zn_PLipaseC"/>
</dbReference>
<sequence length="221" mass="24905">MNANVLHQKEISICPVHSYCTSQGIKILKNDQSLGIADHLDSFLLLLHKGNSWCDEGFKNIHHFYHHRTGKGVMGLTGADTQLYENIERAKKAYKSYSLKECYFYIGAALHLLQDLCVPHHSLGHLLKGHSDYENWVQKHYSSFSVSEGGLYDFKHPMEILDHNAGISASYSELITNPTENNKIEATKELLALAQRSSAGFLYLVLKYILPMDVGTLKIAI</sequence>
<name>A0ABS2NTE3_9FIRM</name>